<protein>
    <recommendedName>
        <fullName evidence="4">Helix-turn-helix domain-containing protein</fullName>
    </recommendedName>
</protein>
<dbReference type="EMBL" id="FNIE01000015">
    <property type="protein sequence ID" value="SDP00817.1"/>
    <property type="molecule type" value="Genomic_DNA"/>
</dbReference>
<reference evidence="2 3" key="1">
    <citation type="submission" date="2016-10" db="EMBL/GenBank/DDBJ databases">
        <authorList>
            <person name="de Groot N.N."/>
        </authorList>
    </citation>
    <scope>NUCLEOTIDE SEQUENCE [LARGE SCALE GENOMIC DNA]</scope>
    <source>
        <strain evidence="2 3">CGMCC 4.2022</strain>
    </source>
</reference>
<organism evidence="2 3">
    <name type="scientific">Actinacidiphila guanduensis</name>
    <dbReference type="NCBI Taxonomy" id="310781"/>
    <lineage>
        <taxon>Bacteria</taxon>
        <taxon>Bacillati</taxon>
        <taxon>Actinomycetota</taxon>
        <taxon>Actinomycetes</taxon>
        <taxon>Kitasatosporales</taxon>
        <taxon>Streptomycetaceae</taxon>
        <taxon>Actinacidiphila</taxon>
    </lineage>
</organism>
<proteinExistence type="predicted"/>
<gene>
    <name evidence="2" type="ORF">SAMN05216259_11590</name>
</gene>
<evidence type="ECO:0000313" key="2">
    <source>
        <dbReference type="EMBL" id="SDP00817.1"/>
    </source>
</evidence>
<feature type="compositionally biased region" description="Low complexity" evidence="1">
    <location>
        <begin position="109"/>
        <end position="121"/>
    </location>
</feature>
<name>A0A1H0P6V8_9ACTN</name>
<sequence length="321" mass="33776">MHIHRSRHTRGFTVLPNTALQDRRLSYTARGLLADLLSRPDGWREDGRRMADTSPQGRLAVAKALRELTAAGYYRVERVRLPDGTFVSQAHVYDTPYAAAQVGPGAVLPGPGRPADGAPAAHPVKDRGKEPSLPARRTPAGGTRGARPGGRRETPPDGNTPVPGRVPPGTAAGEAAALLHEVTAAEPRLRLGAAEALALAPLVTPWLERGLGPRDLGSALLVGLPERVHSATALLRDRLTRKLPPASEPLTAPPRPRRHECAGCARPIPHEGTCRTCAGLDAVPPDTLAERARTAARGRALVHATLTGRRPDALAAAASGA</sequence>
<keyword evidence="3" id="KW-1185">Reference proteome</keyword>
<feature type="region of interest" description="Disordered" evidence="1">
    <location>
        <begin position="104"/>
        <end position="170"/>
    </location>
</feature>
<evidence type="ECO:0000256" key="1">
    <source>
        <dbReference type="SAM" id="MobiDB-lite"/>
    </source>
</evidence>
<dbReference type="STRING" id="310781.SAMN05216259_11590"/>
<accession>A0A1H0P6V8</accession>
<dbReference type="AlphaFoldDB" id="A0A1H0P6V8"/>
<dbReference type="RefSeq" id="WP_176930554.1">
    <property type="nucleotide sequence ID" value="NZ_FNIE01000015.1"/>
</dbReference>
<evidence type="ECO:0008006" key="4">
    <source>
        <dbReference type="Google" id="ProtNLM"/>
    </source>
</evidence>
<dbReference type="Proteomes" id="UP000199341">
    <property type="component" value="Unassembled WGS sequence"/>
</dbReference>
<evidence type="ECO:0000313" key="3">
    <source>
        <dbReference type="Proteomes" id="UP000199341"/>
    </source>
</evidence>